<protein>
    <submittedName>
        <fullName evidence="1">Uncharacterized protein</fullName>
    </submittedName>
</protein>
<dbReference type="EMBL" id="JABXBU010000012">
    <property type="protein sequence ID" value="KAF8789887.1"/>
    <property type="molecule type" value="Genomic_DNA"/>
</dbReference>
<evidence type="ECO:0000313" key="2">
    <source>
        <dbReference type="Proteomes" id="UP000807504"/>
    </source>
</evidence>
<proteinExistence type="predicted"/>
<gene>
    <name evidence="1" type="ORF">HNY73_007791</name>
</gene>
<dbReference type="AlphaFoldDB" id="A0A8T0FF05"/>
<evidence type="ECO:0000313" key="1">
    <source>
        <dbReference type="EMBL" id="KAF8789887.1"/>
    </source>
</evidence>
<organism evidence="1 2">
    <name type="scientific">Argiope bruennichi</name>
    <name type="common">Wasp spider</name>
    <name type="synonym">Aranea bruennichi</name>
    <dbReference type="NCBI Taxonomy" id="94029"/>
    <lineage>
        <taxon>Eukaryota</taxon>
        <taxon>Metazoa</taxon>
        <taxon>Ecdysozoa</taxon>
        <taxon>Arthropoda</taxon>
        <taxon>Chelicerata</taxon>
        <taxon>Arachnida</taxon>
        <taxon>Araneae</taxon>
        <taxon>Araneomorphae</taxon>
        <taxon>Entelegynae</taxon>
        <taxon>Araneoidea</taxon>
        <taxon>Araneidae</taxon>
        <taxon>Argiope</taxon>
    </lineage>
</organism>
<dbReference type="Proteomes" id="UP000807504">
    <property type="component" value="Unassembled WGS sequence"/>
</dbReference>
<comment type="caution">
    <text evidence="1">The sequence shown here is derived from an EMBL/GenBank/DDBJ whole genome shotgun (WGS) entry which is preliminary data.</text>
</comment>
<accession>A0A8T0FF05</accession>
<keyword evidence="2" id="KW-1185">Reference proteome</keyword>
<name>A0A8T0FF05_ARGBR</name>
<reference evidence="1" key="1">
    <citation type="journal article" date="2020" name="bioRxiv">
        <title>Chromosome-level reference genome of the European wasp spider Argiope bruennichi: a resource for studies on range expansion and evolutionary adaptation.</title>
        <authorList>
            <person name="Sheffer M.M."/>
            <person name="Hoppe A."/>
            <person name="Krehenwinkel H."/>
            <person name="Uhl G."/>
            <person name="Kuss A.W."/>
            <person name="Jensen L."/>
            <person name="Jensen C."/>
            <person name="Gillespie R.G."/>
            <person name="Hoff K.J."/>
            <person name="Prost S."/>
        </authorList>
    </citation>
    <scope>NUCLEOTIDE SEQUENCE</scope>
</reference>
<sequence>MPEDDEPSKRICLDEQEMQIEADDEIDICKHLLSKERAASCLKIQEMNLLHTENKRCTPTNTFKLHTPETDRLHTLTRESFDIKREMEHLKDSQRLSFLNKTFTKAPASRTRDS</sequence>
<reference evidence="1" key="2">
    <citation type="submission" date="2020-06" db="EMBL/GenBank/DDBJ databases">
        <authorList>
            <person name="Sheffer M."/>
        </authorList>
    </citation>
    <scope>NUCLEOTIDE SEQUENCE</scope>
</reference>